<dbReference type="InterPro" id="IPR006977">
    <property type="entry name" value="Yip1_dom"/>
</dbReference>
<gene>
    <name evidence="7" type="ORF">EEX84_07095</name>
</gene>
<evidence type="ECO:0000256" key="5">
    <source>
        <dbReference type="SAM" id="Phobius"/>
    </source>
</evidence>
<dbReference type="Proteomes" id="UP000275473">
    <property type="component" value="Unassembled WGS sequence"/>
</dbReference>
<evidence type="ECO:0000256" key="3">
    <source>
        <dbReference type="ARBA" id="ARBA00022989"/>
    </source>
</evidence>
<evidence type="ECO:0000256" key="4">
    <source>
        <dbReference type="ARBA" id="ARBA00023136"/>
    </source>
</evidence>
<feature type="transmembrane region" description="Helical" evidence="5">
    <location>
        <begin position="68"/>
        <end position="96"/>
    </location>
</feature>
<comment type="caution">
    <text evidence="7">The sequence shown here is derived from an EMBL/GenBank/DDBJ whole genome shotgun (WGS) entry which is preliminary data.</text>
</comment>
<name>A0A3M8P7Q6_9BACL</name>
<organism evidence="7 8">
    <name type="scientific">Planococcus salinus</name>
    <dbReference type="NCBI Taxonomy" id="1848460"/>
    <lineage>
        <taxon>Bacteria</taxon>
        <taxon>Bacillati</taxon>
        <taxon>Bacillota</taxon>
        <taxon>Bacilli</taxon>
        <taxon>Bacillales</taxon>
        <taxon>Caryophanaceae</taxon>
        <taxon>Planococcus</taxon>
    </lineage>
</organism>
<evidence type="ECO:0000313" key="8">
    <source>
        <dbReference type="Proteomes" id="UP000275473"/>
    </source>
</evidence>
<evidence type="ECO:0000256" key="2">
    <source>
        <dbReference type="ARBA" id="ARBA00022692"/>
    </source>
</evidence>
<keyword evidence="2 5" id="KW-0812">Transmembrane</keyword>
<protein>
    <submittedName>
        <fullName evidence="7">YIP1 family protein</fullName>
    </submittedName>
</protein>
<evidence type="ECO:0000256" key="1">
    <source>
        <dbReference type="ARBA" id="ARBA00004141"/>
    </source>
</evidence>
<keyword evidence="8" id="KW-1185">Reference proteome</keyword>
<dbReference type="Pfam" id="PF04893">
    <property type="entry name" value="Yip1"/>
    <property type="match status" value="1"/>
</dbReference>
<dbReference type="EMBL" id="RIAX01000004">
    <property type="protein sequence ID" value="RNF39728.1"/>
    <property type="molecule type" value="Genomic_DNA"/>
</dbReference>
<proteinExistence type="predicted"/>
<keyword evidence="3 5" id="KW-1133">Transmembrane helix</keyword>
<dbReference type="RefSeq" id="WP_123164923.1">
    <property type="nucleotide sequence ID" value="NZ_RIAX01000004.1"/>
</dbReference>
<evidence type="ECO:0000259" key="6">
    <source>
        <dbReference type="Pfam" id="PF04893"/>
    </source>
</evidence>
<reference evidence="7 8" key="1">
    <citation type="journal article" date="2018" name="Int. J. Syst. Evol. Microbiol.">
        <title>Planococcus salinus sp. nov., a moderately halophilic bacterium isolated from a saline-alkali soil.</title>
        <authorList>
            <person name="Gan L."/>
        </authorList>
    </citation>
    <scope>NUCLEOTIDE SEQUENCE [LARGE SCALE GENOMIC DNA]</scope>
    <source>
        <strain evidence="7 8">LCB217</strain>
    </source>
</reference>
<dbReference type="GO" id="GO:0016020">
    <property type="term" value="C:membrane"/>
    <property type="evidence" value="ECO:0007669"/>
    <property type="project" value="UniProtKB-SubCell"/>
</dbReference>
<feature type="transmembrane region" description="Helical" evidence="5">
    <location>
        <begin position="187"/>
        <end position="212"/>
    </location>
</feature>
<evidence type="ECO:0000313" key="7">
    <source>
        <dbReference type="EMBL" id="RNF39728.1"/>
    </source>
</evidence>
<accession>A0A3M8P7Q6</accession>
<comment type="subcellular location">
    <subcellularLocation>
        <location evidence="1">Membrane</location>
        <topology evidence="1">Multi-pass membrane protein</topology>
    </subcellularLocation>
</comment>
<dbReference type="AlphaFoldDB" id="A0A3M8P7Q6"/>
<feature type="domain" description="Yip1" evidence="6">
    <location>
        <begin position="18"/>
        <end position="204"/>
    </location>
</feature>
<feature type="transmembrane region" description="Helical" evidence="5">
    <location>
        <begin position="38"/>
        <end position="56"/>
    </location>
</feature>
<sequence>MNKIDEQKIGEELNPFTGIWLKTRETVRFVIEKKEWNFIWLLIFLSGTSAGLLGVLDTDLNVMMPLWRILLLAVLVGPILGIIGHLVASGIFLLVGKLLKGRASYPEMFKAVVTSQIPQICILPVLLLWMLYSPTTFFAVSWDEPSLGGNILALFLSIVLLVVSVWTFVVQCKAVGEAHRLSSWKGFFIILIPMIFIILLVLVVAFGFFTFLL</sequence>
<feature type="transmembrane region" description="Helical" evidence="5">
    <location>
        <begin position="151"/>
        <end position="175"/>
    </location>
</feature>
<keyword evidence="4 5" id="KW-0472">Membrane</keyword>
<feature type="transmembrane region" description="Helical" evidence="5">
    <location>
        <begin position="108"/>
        <end position="131"/>
    </location>
</feature>
<dbReference type="OrthoDB" id="2987623at2"/>